<dbReference type="Proteomes" id="UP000261174">
    <property type="component" value="Unassembled WGS sequence"/>
</dbReference>
<dbReference type="Gene3D" id="2.60.120.10">
    <property type="entry name" value="Jelly Rolls"/>
    <property type="match status" value="1"/>
</dbReference>
<evidence type="ECO:0000259" key="1">
    <source>
        <dbReference type="PROSITE" id="PS50042"/>
    </source>
</evidence>
<organism evidence="2 3">
    <name type="scientific">Chitinophaga silvisoli</name>
    <dbReference type="NCBI Taxonomy" id="2291814"/>
    <lineage>
        <taxon>Bacteria</taxon>
        <taxon>Pseudomonadati</taxon>
        <taxon>Bacteroidota</taxon>
        <taxon>Chitinophagia</taxon>
        <taxon>Chitinophagales</taxon>
        <taxon>Chitinophagaceae</taxon>
        <taxon>Chitinophaga</taxon>
    </lineage>
</organism>
<dbReference type="RefSeq" id="WP_116855776.1">
    <property type="nucleotide sequence ID" value="NZ_QTJV01000009.1"/>
</dbReference>
<gene>
    <name evidence="2" type="ORF">DXN04_23175</name>
</gene>
<dbReference type="InterPro" id="IPR014710">
    <property type="entry name" value="RmlC-like_jellyroll"/>
</dbReference>
<feature type="domain" description="Cyclic nucleotide-binding" evidence="1">
    <location>
        <begin position="29"/>
        <end position="114"/>
    </location>
</feature>
<dbReference type="OrthoDB" id="948610at2"/>
<accession>A0A3E1NXD2</accession>
<name>A0A3E1NXD2_9BACT</name>
<dbReference type="InterPro" id="IPR018490">
    <property type="entry name" value="cNMP-bd_dom_sf"/>
</dbReference>
<evidence type="ECO:0000313" key="2">
    <source>
        <dbReference type="EMBL" id="RFM32583.1"/>
    </source>
</evidence>
<dbReference type="AlphaFoldDB" id="A0A3E1NXD2"/>
<comment type="caution">
    <text evidence="2">The sequence shown here is derived from an EMBL/GenBank/DDBJ whole genome shotgun (WGS) entry which is preliminary data.</text>
</comment>
<proteinExistence type="predicted"/>
<evidence type="ECO:0000313" key="3">
    <source>
        <dbReference type="Proteomes" id="UP000261174"/>
    </source>
</evidence>
<dbReference type="Pfam" id="PF00027">
    <property type="entry name" value="cNMP_binding"/>
    <property type="match status" value="1"/>
</dbReference>
<sequence>MISEILHTTGNYEDWEASLFQKVTRILNLEKGETVLNEGQVARSLYYILQGAVYQFRSGDDALQIIDLHTHGNWFFNYSSFVNQEPSQLTIAAYTDSTVLELDIEAVHYLIGRSNLFLQLNKIMMAPVARLNFFDDSLTPLEKYTFVMERASGLVQAFPLKFIASYLKIAPETLSRVRLQWARGTNAS</sequence>
<dbReference type="InterPro" id="IPR000595">
    <property type="entry name" value="cNMP-bd_dom"/>
</dbReference>
<reference evidence="2 3" key="1">
    <citation type="submission" date="2018-08" db="EMBL/GenBank/DDBJ databases">
        <title>Chitinophaga sp. K20C18050901, a novel bacterium isolated from forest soil.</title>
        <authorList>
            <person name="Wang C."/>
        </authorList>
    </citation>
    <scope>NUCLEOTIDE SEQUENCE [LARGE SCALE GENOMIC DNA]</scope>
    <source>
        <strain evidence="2 3">K20C18050901</strain>
    </source>
</reference>
<dbReference type="PROSITE" id="PS50042">
    <property type="entry name" value="CNMP_BINDING_3"/>
    <property type="match status" value="1"/>
</dbReference>
<dbReference type="EMBL" id="QTJV01000009">
    <property type="protein sequence ID" value="RFM32583.1"/>
    <property type="molecule type" value="Genomic_DNA"/>
</dbReference>
<keyword evidence="3" id="KW-1185">Reference proteome</keyword>
<protein>
    <submittedName>
        <fullName evidence="2">Crp/Fnr family transcriptional regulator</fullName>
    </submittedName>
</protein>
<dbReference type="CDD" id="cd00038">
    <property type="entry name" value="CAP_ED"/>
    <property type="match status" value="1"/>
</dbReference>
<dbReference type="SUPFAM" id="SSF51206">
    <property type="entry name" value="cAMP-binding domain-like"/>
    <property type="match status" value="1"/>
</dbReference>